<keyword evidence="2 5" id="KW-0689">Ribosomal protein</keyword>
<protein>
    <recommendedName>
        <fullName evidence="4 5">Large ribosomal subunit protein uL24</fullName>
    </recommendedName>
</protein>
<keyword evidence="3 5" id="KW-0687">Ribonucleoprotein</keyword>
<dbReference type="GO" id="GO:0019843">
    <property type="term" value="F:rRNA binding"/>
    <property type="evidence" value="ECO:0007669"/>
    <property type="project" value="UniProtKB-UniRule"/>
</dbReference>
<dbReference type="CDD" id="cd06089">
    <property type="entry name" value="KOW_RPL26"/>
    <property type="match status" value="1"/>
</dbReference>
<dbReference type="EMBL" id="CP041692">
    <property type="protein sequence ID" value="QDP95530.1"/>
    <property type="molecule type" value="Genomic_DNA"/>
</dbReference>
<evidence type="ECO:0000313" key="10">
    <source>
        <dbReference type="Proteomes" id="UP000319263"/>
    </source>
</evidence>
<feature type="region of interest" description="Disordered" evidence="7">
    <location>
        <begin position="102"/>
        <end position="122"/>
    </location>
</feature>
<evidence type="ECO:0000256" key="1">
    <source>
        <dbReference type="ARBA" id="ARBA00010618"/>
    </source>
</evidence>
<dbReference type="Pfam" id="PF17136">
    <property type="entry name" value="ribosomal_L24"/>
    <property type="match status" value="1"/>
</dbReference>
<comment type="similarity">
    <text evidence="1 5 6">Belongs to the universal ribosomal protein uL24 family.</text>
</comment>
<comment type="function">
    <text evidence="5">One of the proteins that surrounds the polypeptide exit tunnel on the outside of the subunit.</text>
</comment>
<feature type="compositionally biased region" description="Basic and acidic residues" evidence="7">
    <location>
        <begin position="110"/>
        <end position="121"/>
    </location>
</feature>
<keyword evidence="5" id="KW-0699">rRNA-binding</keyword>
<gene>
    <name evidence="5" type="primary">rplX</name>
    <name evidence="9" type="ORF">FOE78_06070</name>
</gene>
<dbReference type="Pfam" id="PF00467">
    <property type="entry name" value="KOW"/>
    <property type="match status" value="1"/>
</dbReference>
<feature type="domain" description="KOW" evidence="8">
    <location>
        <begin position="20"/>
        <end position="47"/>
    </location>
</feature>
<dbReference type="HAMAP" id="MF_01326_B">
    <property type="entry name" value="Ribosomal_uL24_B"/>
    <property type="match status" value="1"/>
</dbReference>
<name>A0A516PWJ1_9ACTN</name>
<dbReference type="OrthoDB" id="9807419at2"/>
<sequence>MTKKNTKINAAVSREHARVDIRKGDRVKVLSGKDKGLTGEVLSVQPDRELVTVSGVNIVKRHLKDTQAQPNSQQTKGGIVSSEAPIHVSNVGLVVKDGEGNEVTTRIGHRRDQVTKRRPDGTEYTAYRSVRIARKTGEEI</sequence>
<dbReference type="GO" id="GO:0003735">
    <property type="term" value="F:structural constituent of ribosome"/>
    <property type="evidence" value="ECO:0007669"/>
    <property type="project" value="InterPro"/>
</dbReference>
<dbReference type="InterPro" id="IPR003256">
    <property type="entry name" value="Ribosomal_uL24"/>
</dbReference>
<proteinExistence type="inferred from homology"/>
<dbReference type="RefSeq" id="WP_143985499.1">
    <property type="nucleotide sequence ID" value="NZ_CP041692.1"/>
</dbReference>
<evidence type="ECO:0000259" key="8">
    <source>
        <dbReference type="SMART" id="SM00739"/>
    </source>
</evidence>
<dbReference type="PANTHER" id="PTHR12903">
    <property type="entry name" value="MITOCHONDRIAL RIBOSOMAL PROTEIN L24"/>
    <property type="match status" value="1"/>
</dbReference>
<dbReference type="PROSITE" id="PS01108">
    <property type="entry name" value="RIBOSOMAL_L24"/>
    <property type="match status" value="1"/>
</dbReference>
<comment type="function">
    <text evidence="5">One of two assembly initiator proteins, it binds directly to the 5'-end of the 23S rRNA, where it nucleates assembly of the 50S subunit.</text>
</comment>
<dbReference type="InterPro" id="IPR014722">
    <property type="entry name" value="Rib_uL2_dom2"/>
</dbReference>
<reference evidence="9 10" key="1">
    <citation type="submission" date="2019-07" db="EMBL/GenBank/DDBJ databases">
        <title>Microlunatus dokdonensis sp. nov. isolated from the rhizospheric soil of the wild plant Elymus tsukushiensis.</title>
        <authorList>
            <person name="Ghim S.-Y."/>
            <person name="Hwang Y.-J."/>
            <person name="Son J.-S."/>
            <person name="Shin J.-H."/>
        </authorList>
    </citation>
    <scope>NUCLEOTIDE SEQUENCE [LARGE SCALE GENOMIC DNA]</scope>
    <source>
        <strain evidence="9 10">KUDC0627</strain>
    </source>
</reference>
<dbReference type="GO" id="GO:0005840">
    <property type="term" value="C:ribosome"/>
    <property type="evidence" value="ECO:0007669"/>
    <property type="project" value="UniProtKB-KW"/>
</dbReference>
<comment type="subunit">
    <text evidence="5">Part of the 50S ribosomal subunit.</text>
</comment>
<dbReference type="InterPro" id="IPR008991">
    <property type="entry name" value="Translation_prot_SH3-like_sf"/>
</dbReference>
<dbReference type="InterPro" id="IPR005825">
    <property type="entry name" value="Ribosomal_uL24_CS"/>
</dbReference>
<feature type="compositionally biased region" description="Polar residues" evidence="7">
    <location>
        <begin position="66"/>
        <end position="76"/>
    </location>
</feature>
<evidence type="ECO:0000256" key="7">
    <source>
        <dbReference type="SAM" id="MobiDB-lite"/>
    </source>
</evidence>
<dbReference type="Proteomes" id="UP000319263">
    <property type="component" value="Chromosome"/>
</dbReference>
<dbReference type="SUPFAM" id="SSF50104">
    <property type="entry name" value="Translation proteins SH3-like domain"/>
    <property type="match status" value="1"/>
</dbReference>
<dbReference type="Gene3D" id="2.30.30.30">
    <property type="match status" value="1"/>
</dbReference>
<keyword evidence="10" id="KW-1185">Reference proteome</keyword>
<dbReference type="InterPro" id="IPR057264">
    <property type="entry name" value="Ribosomal_uL24_C"/>
</dbReference>
<dbReference type="NCBIfam" id="TIGR01079">
    <property type="entry name" value="rplX_bact"/>
    <property type="match status" value="1"/>
</dbReference>
<feature type="region of interest" description="Disordered" evidence="7">
    <location>
        <begin position="63"/>
        <end position="83"/>
    </location>
</feature>
<evidence type="ECO:0000256" key="3">
    <source>
        <dbReference type="ARBA" id="ARBA00023274"/>
    </source>
</evidence>
<dbReference type="KEGG" id="mik:FOE78_06070"/>
<evidence type="ECO:0000256" key="5">
    <source>
        <dbReference type="HAMAP-Rule" id="MF_01326"/>
    </source>
</evidence>
<dbReference type="AlphaFoldDB" id="A0A516PWJ1"/>
<dbReference type="GO" id="GO:0006412">
    <property type="term" value="P:translation"/>
    <property type="evidence" value="ECO:0007669"/>
    <property type="project" value="UniProtKB-UniRule"/>
</dbReference>
<keyword evidence="5" id="KW-0694">RNA-binding</keyword>
<organism evidence="9 10">
    <name type="scientific">Microlunatus elymi</name>
    <dbReference type="NCBI Taxonomy" id="2596828"/>
    <lineage>
        <taxon>Bacteria</taxon>
        <taxon>Bacillati</taxon>
        <taxon>Actinomycetota</taxon>
        <taxon>Actinomycetes</taxon>
        <taxon>Propionibacteriales</taxon>
        <taxon>Propionibacteriaceae</taxon>
        <taxon>Microlunatus</taxon>
    </lineage>
</organism>
<dbReference type="InterPro" id="IPR041988">
    <property type="entry name" value="Ribosomal_uL24_KOW"/>
</dbReference>
<dbReference type="InterPro" id="IPR005824">
    <property type="entry name" value="KOW"/>
</dbReference>
<evidence type="ECO:0000256" key="6">
    <source>
        <dbReference type="RuleBase" id="RU003477"/>
    </source>
</evidence>
<evidence type="ECO:0000313" key="9">
    <source>
        <dbReference type="EMBL" id="QDP95530.1"/>
    </source>
</evidence>
<evidence type="ECO:0000256" key="2">
    <source>
        <dbReference type="ARBA" id="ARBA00022980"/>
    </source>
</evidence>
<evidence type="ECO:0000256" key="4">
    <source>
        <dbReference type="ARBA" id="ARBA00035206"/>
    </source>
</evidence>
<dbReference type="GO" id="GO:1990904">
    <property type="term" value="C:ribonucleoprotein complex"/>
    <property type="evidence" value="ECO:0007669"/>
    <property type="project" value="UniProtKB-KW"/>
</dbReference>
<accession>A0A516PWJ1</accession>
<dbReference type="SMART" id="SM00739">
    <property type="entry name" value="KOW"/>
    <property type="match status" value="1"/>
</dbReference>